<accession>A0A7N9CII4</accession>
<evidence type="ECO:0000256" key="1">
    <source>
        <dbReference type="SAM" id="SignalP"/>
    </source>
</evidence>
<name>A0A7N9CII4_MACFA</name>
<organism evidence="2 3">
    <name type="scientific">Macaca fascicularis</name>
    <name type="common">Crab-eating macaque</name>
    <name type="synonym">Cynomolgus monkey</name>
    <dbReference type="NCBI Taxonomy" id="9541"/>
    <lineage>
        <taxon>Eukaryota</taxon>
        <taxon>Metazoa</taxon>
        <taxon>Chordata</taxon>
        <taxon>Craniata</taxon>
        <taxon>Vertebrata</taxon>
        <taxon>Euteleostomi</taxon>
        <taxon>Mammalia</taxon>
        <taxon>Eutheria</taxon>
        <taxon>Euarchontoglires</taxon>
        <taxon>Primates</taxon>
        <taxon>Haplorrhini</taxon>
        <taxon>Catarrhini</taxon>
        <taxon>Cercopithecidae</taxon>
        <taxon>Cercopithecinae</taxon>
        <taxon>Macaca</taxon>
    </lineage>
</organism>
<dbReference type="PRINTS" id="PR02045">
    <property type="entry name" value="F138DOMAIN"/>
</dbReference>
<feature type="chain" id="PRO_5030674310" description="Secreted protein" evidence="1">
    <location>
        <begin position="22"/>
        <end position="88"/>
    </location>
</feature>
<evidence type="ECO:0008006" key="4">
    <source>
        <dbReference type="Google" id="ProtNLM"/>
    </source>
</evidence>
<reference evidence="2 3" key="1">
    <citation type="submission" date="2013-03" db="EMBL/GenBank/DDBJ databases">
        <authorList>
            <person name="Warren W."/>
            <person name="Wilson R.K."/>
        </authorList>
    </citation>
    <scope>NUCLEOTIDE SEQUENCE</scope>
</reference>
<evidence type="ECO:0000313" key="3">
    <source>
        <dbReference type="Proteomes" id="UP000233100"/>
    </source>
</evidence>
<dbReference type="GeneTree" id="ENSGT01150000286943"/>
<reference evidence="2" key="2">
    <citation type="submission" date="2025-08" db="UniProtKB">
        <authorList>
            <consortium name="Ensembl"/>
        </authorList>
    </citation>
    <scope>IDENTIFICATION</scope>
</reference>
<evidence type="ECO:0000313" key="2">
    <source>
        <dbReference type="Ensembl" id="ENSMFAP00000052348.1"/>
    </source>
</evidence>
<reference evidence="2" key="3">
    <citation type="submission" date="2025-09" db="UniProtKB">
        <authorList>
            <consortium name="Ensembl"/>
        </authorList>
    </citation>
    <scope>IDENTIFICATION</scope>
</reference>
<dbReference type="AlphaFoldDB" id="A0A7N9CII4"/>
<dbReference type="Ensembl" id="ENSMFAT00000101072.1">
    <property type="protein sequence ID" value="ENSMFAP00000052348.1"/>
    <property type="gene ID" value="ENSMFAG00000063414.1"/>
</dbReference>
<feature type="signal peptide" evidence="1">
    <location>
        <begin position="1"/>
        <end position="21"/>
    </location>
</feature>
<dbReference type="Proteomes" id="UP000233100">
    <property type="component" value="Chromosome 2"/>
</dbReference>
<protein>
    <recommendedName>
        <fullName evidence="4">Secreted protein</fullName>
    </recommendedName>
</protein>
<sequence length="88" mass="9574">MFCYPMSFPFPFLFFSFHSLALSPRLECGGTISAHCNLHLLHSSDSSAPASQVAGTTGKCHHAQLIFLFLLETGFHYIGQAGLKLLAS</sequence>
<dbReference type="PANTHER" id="PTHR12138">
    <property type="entry name" value="PRIMATE-EXPANDED PROTEIN FAMILY"/>
    <property type="match status" value="1"/>
</dbReference>
<keyword evidence="3" id="KW-1185">Reference proteome</keyword>
<keyword evidence="1" id="KW-0732">Signal</keyword>
<proteinExistence type="predicted"/>
<dbReference type="PANTHER" id="PTHR12138:SF135">
    <property type="entry name" value="SAM DOMAIN-CONTAINING PROTEIN"/>
    <property type="match status" value="1"/>
</dbReference>